<accession>A0AAX4J5W8</accession>
<dbReference type="InterPro" id="IPR009797">
    <property type="entry name" value="DUF1367"/>
</dbReference>
<dbReference type="Pfam" id="PF07105">
    <property type="entry name" value="DUF1367"/>
    <property type="match status" value="1"/>
</dbReference>
<dbReference type="Proteomes" id="UP001432163">
    <property type="component" value="Segment"/>
</dbReference>
<evidence type="ECO:0000313" key="2">
    <source>
        <dbReference type="Proteomes" id="UP001432163"/>
    </source>
</evidence>
<evidence type="ECO:0000313" key="1">
    <source>
        <dbReference type="EMBL" id="WRQ13069.1"/>
    </source>
</evidence>
<name>A0AAX4J5W8_9CAUD</name>
<organism evidence="1 2">
    <name type="scientific">Vibrio phage vB_VpM-pA2SJ1</name>
    <dbReference type="NCBI Taxonomy" id="3095964"/>
    <lineage>
        <taxon>Viruses</taxon>
        <taxon>Duplodnaviria</taxon>
        <taxon>Heunggongvirae</taxon>
        <taxon>Uroviricota</taxon>
        <taxon>Caudoviricetes</taxon>
    </lineage>
</organism>
<protein>
    <submittedName>
        <fullName evidence="1">Homologous recombination mediator</fullName>
    </submittedName>
</protein>
<dbReference type="EMBL" id="OR813779">
    <property type="protein sequence ID" value="WRQ13069.1"/>
    <property type="molecule type" value="Genomic_DNA"/>
</dbReference>
<sequence>MSKEIVMIKIGPEKWIPATEADIEICKNYAVGSPVKCEFTQWTPRSLRHHKLYWGGLLKLAMDYWEPKGGLISPAEKQVLNNVITWIESNNADSEAMKGVFKAFLEDTRQSRQQRIEPPEKSIQELHNWVKRKAGYYDLVMTPEGMEKRVKSINFNAMDQHQFNEFYRKAFSVVWRYILSRNFSNEAEAETAVNKLIGMGN</sequence>
<reference evidence="1" key="1">
    <citation type="submission" date="2023-11" db="EMBL/GenBank/DDBJ databases">
        <title>Complete genome sequence of Vibrio virus vB_VpM-pA2SJ1.</title>
        <authorList>
            <person name="Lim S.J."/>
            <person name="Park S.Y."/>
            <person name="Kim J.H."/>
        </authorList>
    </citation>
    <scope>NUCLEOTIDE SEQUENCE</scope>
</reference>
<proteinExistence type="predicted"/>